<evidence type="ECO:0000256" key="4">
    <source>
        <dbReference type="PROSITE-ProRule" id="PRU01248"/>
    </source>
</evidence>
<proteinExistence type="predicted"/>
<evidence type="ECO:0000313" key="7">
    <source>
        <dbReference type="EMBL" id="ANI17639.1"/>
    </source>
</evidence>
<keyword evidence="1" id="KW-0229">DNA integration</keyword>
<dbReference type="PANTHER" id="PTHR30349:SF93">
    <property type="entry name" value="FELS-2 PROPHAGE PROTEIN"/>
    <property type="match status" value="1"/>
</dbReference>
<keyword evidence="2 4" id="KW-0238">DNA-binding</keyword>
<dbReference type="RefSeq" id="WP_064584559.1">
    <property type="nucleotide sequence ID" value="NZ_CP015878.1"/>
</dbReference>
<dbReference type="Proteomes" id="UP000077748">
    <property type="component" value="Chromosome"/>
</dbReference>
<organism evidence="7 8">
    <name type="scientific">Pseudomonas citronellolis</name>
    <dbReference type="NCBI Taxonomy" id="53408"/>
    <lineage>
        <taxon>Bacteria</taxon>
        <taxon>Pseudomonadati</taxon>
        <taxon>Pseudomonadota</taxon>
        <taxon>Gammaproteobacteria</taxon>
        <taxon>Pseudomonadales</taxon>
        <taxon>Pseudomonadaceae</taxon>
        <taxon>Pseudomonas</taxon>
    </lineage>
</organism>
<evidence type="ECO:0000259" key="6">
    <source>
        <dbReference type="PROSITE" id="PS51900"/>
    </source>
</evidence>
<evidence type="ECO:0000256" key="1">
    <source>
        <dbReference type="ARBA" id="ARBA00022908"/>
    </source>
</evidence>
<dbReference type="InterPro" id="IPR050090">
    <property type="entry name" value="Tyrosine_recombinase_XerCD"/>
</dbReference>
<dbReference type="PROSITE" id="PS51900">
    <property type="entry name" value="CB"/>
    <property type="match status" value="1"/>
</dbReference>
<evidence type="ECO:0000256" key="2">
    <source>
        <dbReference type="ARBA" id="ARBA00023125"/>
    </source>
</evidence>
<sequence length="346" mass="39144">MTISKLEDGRWLADVEPIKGRRFRKKFKTKGEAQRFESMVRSQVALNPAWNPKPKDRRRLLVLIERWKLLHGHALVDVERTDLVLRRMAEALGDPVASELTGAQYTAYRAARLASGISGKTVNIQLGYLKSLFNVLLQLGEIDYPDPLAKVRPLKLQERELSFLSKADIAKVFYSLRHHCKTPHVEMVATICLATGCRWGEAQALVPERVRAGAVHFVNTKSKRRRSVPIPVELEARIHAHFKVYGLFSNCRDSFDYAVKVSGVSLPAGQKTHVLRHTFASHYMMNGGNILTLQRVLGHASLNMTMRYAHLAPDHLQDVLTLGPIRDFRHFFDTGAELPKLAELEA</sequence>
<dbReference type="InterPro" id="IPR002104">
    <property type="entry name" value="Integrase_catalytic"/>
</dbReference>
<dbReference type="AlphaFoldDB" id="A0A1A9KJI8"/>
<dbReference type="InterPro" id="IPR011010">
    <property type="entry name" value="DNA_brk_join_enz"/>
</dbReference>
<name>A0A1A9KJI8_9PSED</name>
<dbReference type="EMBL" id="CP015878">
    <property type="protein sequence ID" value="ANI17639.1"/>
    <property type="molecule type" value="Genomic_DNA"/>
</dbReference>
<evidence type="ECO:0000256" key="3">
    <source>
        <dbReference type="ARBA" id="ARBA00023172"/>
    </source>
</evidence>
<reference evidence="7 8" key="1">
    <citation type="submission" date="2016-05" db="EMBL/GenBank/DDBJ databases">
        <title>Genome Sequence of Pseudomonas citronellolis Strain SJTE-3, an Estrogens and Persistent Organic Pollutants degradation strain.</title>
        <authorList>
            <person name="Liang R."/>
        </authorList>
    </citation>
    <scope>NUCLEOTIDE SEQUENCE [LARGE SCALE GENOMIC DNA]</scope>
    <source>
        <strain evidence="7 8">SJTE-3</strain>
    </source>
</reference>
<keyword evidence="3" id="KW-0233">DNA recombination</keyword>
<dbReference type="GO" id="GO:0006310">
    <property type="term" value="P:DNA recombination"/>
    <property type="evidence" value="ECO:0007669"/>
    <property type="project" value="UniProtKB-KW"/>
</dbReference>
<accession>A0A1A9KJI8</accession>
<dbReference type="PROSITE" id="PS51898">
    <property type="entry name" value="TYR_RECOMBINASE"/>
    <property type="match status" value="1"/>
</dbReference>
<evidence type="ECO:0000313" key="8">
    <source>
        <dbReference type="Proteomes" id="UP000077748"/>
    </source>
</evidence>
<dbReference type="SUPFAM" id="SSF56349">
    <property type="entry name" value="DNA breaking-rejoining enzymes"/>
    <property type="match status" value="1"/>
</dbReference>
<dbReference type="InterPro" id="IPR013762">
    <property type="entry name" value="Integrase-like_cat_sf"/>
</dbReference>
<feature type="domain" description="Core-binding (CB)" evidence="6">
    <location>
        <begin position="58"/>
        <end position="137"/>
    </location>
</feature>
<dbReference type="GO" id="GO:0015074">
    <property type="term" value="P:DNA integration"/>
    <property type="evidence" value="ECO:0007669"/>
    <property type="project" value="UniProtKB-KW"/>
</dbReference>
<dbReference type="CDD" id="cd00796">
    <property type="entry name" value="INT_Rci_Hp1_C"/>
    <property type="match status" value="1"/>
</dbReference>
<protein>
    <submittedName>
        <fullName evidence="7">Integrase</fullName>
    </submittedName>
</protein>
<feature type="domain" description="Tyr recombinase" evidence="5">
    <location>
        <begin position="159"/>
        <end position="321"/>
    </location>
</feature>
<dbReference type="InterPro" id="IPR057084">
    <property type="entry name" value="Int_N"/>
</dbReference>
<dbReference type="PANTHER" id="PTHR30349">
    <property type="entry name" value="PHAGE INTEGRASE-RELATED"/>
    <property type="match status" value="1"/>
</dbReference>
<evidence type="ECO:0000259" key="5">
    <source>
        <dbReference type="PROSITE" id="PS51898"/>
    </source>
</evidence>
<dbReference type="Pfam" id="PF00589">
    <property type="entry name" value="Phage_integrase"/>
    <property type="match status" value="1"/>
</dbReference>
<gene>
    <name evidence="7" type="ORF">A9C11_28250</name>
</gene>
<dbReference type="Pfam" id="PF24624">
    <property type="entry name" value="Int_N"/>
    <property type="match status" value="1"/>
</dbReference>
<dbReference type="InterPro" id="IPR044068">
    <property type="entry name" value="CB"/>
</dbReference>
<dbReference type="GO" id="GO:0003677">
    <property type="term" value="F:DNA binding"/>
    <property type="evidence" value="ECO:0007669"/>
    <property type="project" value="UniProtKB-UniRule"/>
</dbReference>
<dbReference type="Gene3D" id="1.10.443.10">
    <property type="entry name" value="Intergrase catalytic core"/>
    <property type="match status" value="1"/>
</dbReference>